<proteinExistence type="predicted"/>
<evidence type="ECO:0000313" key="4">
    <source>
        <dbReference type="Proteomes" id="UP000076722"/>
    </source>
</evidence>
<feature type="region of interest" description="Disordered" evidence="1">
    <location>
        <begin position="147"/>
        <end position="339"/>
    </location>
</feature>
<dbReference type="OrthoDB" id="1747771at2759"/>
<feature type="compositionally biased region" description="Polar residues" evidence="1">
    <location>
        <begin position="59"/>
        <end position="84"/>
    </location>
</feature>
<feature type="compositionally biased region" description="Pro residues" evidence="1">
    <location>
        <begin position="269"/>
        <end position="287"/>
    </location>
</feature>
<dbReference type="PROSITE" id="PS50048">
    <property type="entry name" value="ZN2_CY6_FUNGAL_2"/>
    <property type="match status" value="1"/>
</dbReference>
<protein>
    <recommendedName>
        <fullName evidence="2">Zn(2)-C6 fungal-type domain-containing protein</fullName>
    </recommendedName>
</protein>
<dbReference type="SMART" id="SM00066">
    <property type="entry name" value="GAL4"/>
    <property type="match status" value="1"/>
</dbReference>
<name>A0A164SPJ3_9AGAM</name>
<feature type="compositionally biased region" description="Low complexity" evidence="1">
    <location>
        <begin position="177"/>
        <end position="202"/>
    </location>
</feature>
<dbReference type="GO" id="GO:0008270">
    <property type="term" value="F:zinc ion binding"/>
    <property type="evidence" value="ECO:0007669"/>
    <property type="project" value="InterPro"/>
</dbReference>
<feature type="domain" description="Zn(2)-C6 fungal-type" evidence="2">
    <location>
        <begin position="119"/>
        <end position="150"/>
    </location>
</feature>
<dbReference type="Pfam" id="PF00172">
    <property type="entry name" value="Zn_clus"/>
    <property type="match status" value="1"/>
</dbReference>
<evidence type="ECO:0000256" key="1">
    <source>
        <dbReference type="SAM" id="MobiDB-lite"/>
    </source>
</evidence>
<dbReference type="PROSITE" id="PS00463">
    <property type="entry name" value="ZN2_CY6_FUNGAL_1"/>
    <property type="match status" value="1"/>
</dbReference>
<feature type="region of interest" description="Disordered" evidence="1">
    <location>
        <begin position="1"/>
        <end position="114"/>
    </location>
</feature>
<evidence type="ECO:0000313" key="3">
    <source>
        <dbReference type="EMBL" id="KZS91681.1"/>
    </source>
</evidence>
<feature type="compositionally biased region" description="Basic residues" evidence="1">
    <location>
        <begin position="297"/>
        <end position="306"/>
    </location>
</feature>
<organism evidence="3 4">
    <name type="scientific">Sistotremastrum niveocremeum HHB9708</name>
    <dbReference type="NCBI Taxonomy" id="1314777"/>
    <lineage>
        <taxon>Eukaryota</taxon>
        <taxon>Fungi</taxon>
        <taxon>Dikarya</taxon>
        <taxon>Basidiomycota</taxon>
        <taxon>Agaricomycotina</taxon>
        <taxon>Agaricomycetes</taxon>
        <taxon>Sistotremastrales</taxon>
        <taxon>Sistotremastraceae</taxon>
        <taxon>Sertulicium</taxon>
        <taxon>Sertulicium niveocremeum</taxon>
    </lineage>
</organism>
<keyword evidence="4" id="KW-1185">Reference proteome</keyword>
<feature type="compositionally biased region" description="Pro residues" evidence="1">
    <location>
        <begin position="311"/>
        <end position="320"/>
    </location>
</feature>
<dbReference type="Gene3D" id="4.10.240.10">
    <property type="entry name" value="Zn(2)-C6 fungal-type DNA-binding domain"/>
    <property type="match status" value="1"/>
</dbReference>
<reference evidence="3 4" key="1">
    <citation type="journal article" date="2016" name="Mol. Biol. Evol.">
        <title>Comparative Genomics of Early-Diverging Mushroom-Forming Fungi Provides Insights into the Origins of Lignocellulose Decay Capabilities.</title>
        <authorList>
            <person name="Nagy L.G."/>
            <person name="Riley R."/>
            <person name="Tritt A."/>
            <person name="Adam C."/>
            <person name="Daum C."/>
            <person name="Floudas D."/>
            <person name="Sun H."/>
            <person name="Yadav J.S."/>
            <person name="Pangilinan J."/>
            <person name="Larsson K.H."/>
            <person name="Matsuura K."/>
            <person name="Barry K."/>
            <person name="Labutti K."/>
            <person name="Kuo R."/>
            <person name="Ohm R.A."/>
            <person name="Bhattacharya S.S."/>
            <person name="Shirouzu T."/>
            <person name="Yoshinaga Y."/>
            <person name="Martin F.M."/>
            <person name="Grigoriev I.V."/>
            <person name="Hibbett D.S."/>
        </authorList>
    </citation>
    <scope>NUCLEOTIDE SEQUENCE [LARGE SCALE GENOMIC DNA]</scope>
    <source>
        <strain evidence="3 4">HHB9708</strain>
    </source>
</reference>
<evidence type="ECO:0000259" key="2">
    <source>
        <dbReference type="PROSITE" id="PS50048"/>
    </source>
</evidence>
<dbReference type="InterPro" id="IPR001138">
    <property type="entry name" value="Zn2Cys6_DnaBD"/>
</dbReference>
<accession>A0A164SPJ3</accession>
<gene>
    <name evidence="3" type="ORF">SISNIDRAFT_456610</name>
</gene>
<feature type="compositionally biased region" description="Polar residues" evidence="1">
    <location>
        <begin position="1"/>
        <end position="24"/>
    </location>
</feature>
<dbReference type="InterPro" id="IPR036864">
    <property type="entry name" value="Zn2-C6_fun-type_DNA-bd_sf"/>
</dbReference>
<dbReference type="SUPFAM" id="SSF57701">
    <property type="entry name" value="Zn2/Cys6 DNA-binding domain"/>
    <property type="match status" value="1"/>
</dbReference>
<dbReference type="EMBL" id="KV419414">
    <property type="protein sequence ID" value="KZS91681.1"/>
    <property type="molecule type" value="Genomic_DNA"/>
</dbReference>
<dbReference type="GO" id="GO:0000981">
    <property type="term" value="F:DNA-binding transcription factor activity, RNA polymerase II-specific"/>
    <property type="evidence" value="ECO:0007669"/>
    <property type="project" value="InterPro"/>
</dbReference>
<dbReference type="CDD" id="cd00067">
    <property type="entry name" value="GAL4"/>
    <property type="match status" value="1"/>
</dbReference>
<sequence length="413" mass="44215">MSAAGSISSTRASSQTPVDSNASAAPSHPHLVVTGGTSHQQGSIPTHHHQHQQQHPHPMSNNITSSPNGGSNPTTLSAPSTKPSDPNVPPAAPNTAGGSSDNPKEKQKDKRERLRRGRACIACHAGKTKCSDSLPCEYCIKKGIADSCAYPEPDSNKPSSEPAHRRRGPIPAQPANVSQTPVPPLSTSTPPSTTSTIVSQQPYYANNSAPQSYYYEYPQSFPPPAQNTNITSAQRHHQQQQQIQQQTLQQPHQTPNPNGHFTGAVPPQGAQPPPPPHLTAPSPPSSREPPEPSSNRPSKRARHGHRQSQPPTQPHDPSYPSPHSGIPMHASASAMEEDHQLKQRFYRRGKFFVGDSAPVTVDPALPLRLVLSDSDSVDFFIDGHSRPFGVPGEHHAQMVGHGPLPPPPPPPTS</sequence>
<feature type="compositionally biased region" description="Basic and acidic residues" evidence="1">
    <location>
        <begin position="102"/>
        <end position="112"/>
    </location>
</feature>
<feature type="compositionally biased region" description="Polar residues" evidence="1">
    <location>
        <begin position="35"/>
        <end position="44"/>
    </location>
</feature>
<dbReference type="AlphaFoldDB" id="A0A164SPJ3"/>
<feature type="compositionally biased region" description="Low complexity" evidence="1">
    <location>
        <begin position="239"/>
        <end position="253"/>
    </location>
</feature>
<dbReference type="Proteomes" id="UP000076722">
    <property type="component" value="Unassembled WGS sequence"/>
</dbReference>